<dbReference type="PANTHER" id="PTHR31175:SF122">
    <property type="entry name" value="AUXIN-RESPONSIVE PROTEIN SAUR64-LIKE"/>
    <property type="match status" value="1"/>
</dbReference>
<dbReference type="OrthoDB" id="1936278at2759"/>
<sequence>MMINPMNLIALAKKWRNMTAIGKRRRLALGPLTGPGQEINKGHFVVYTIDKKRFVVPLTYINCKIFRELFRVSEEEFGLPTDGPITLPCDGRFMDKVVSLVAAHIPQRDLDISLLSSMAVGHLCSASSSSSSSSPSIAAGSTQILLHGFEKSM</sequence>
<comment type="caution">
    <text evidence="2">The sequence shown here is derived from an EMBL/GenBank/DDBJ whole genome shotgun (WGS) entry which is preliminary data.</text>
</comment>
<evidence type="ECO:0000313" key="2">
    <source>
        <dbReference type="EMBL" id="KAJ4962610.1"/>
    </source>
</evidence>
<protein>
    <recommendedName>
        <fullName evidence="4">Small auxin up regulated protein</fullName>
    </recommendedName>
</protein>
<name>A0A9Q0HB70_9MAGN</name>
<accession>A0A9Q0HB70</accession>
<evidence type="ECO:0008006" key="4">
    <source>
        <dbReference type="Google" id="ProtNLM"/>
    </source>
</evidence>
<evidence type="ECO:0000256" key="1">
    <source>
        <dbReference type="ARBA" id="ARBA00006974"/>
    </source>
</evidence>
<dbReference type="EMBL" id="JAMYWD010000008">
    <property type="protein sequence ID" value="KAJ4962610.1"/>
    <property type="molecule type" value="Genomic_DNA"/>
</dbReference>
<gene>
    <name evidence="2" type="ORF">NE237_022549</name>
</gene>
<reference evidence="2" key="1">
    <citation type="journal article" date="2023" name="Plant J.">
        <title>The genome of the king protea, Protea cynaroides.</title>
        <authorList>
            <person name="Chang J."/>
            <person name="Duong T.A."/>
            <person name="Schoeman C."/>
            <person name="Ma X."/>
            <person name="Roodt D."/>
            <person name="Barker N."/>
            <person name="Li Z."/>
            <person name="Van de Peer Y."/>
            <person name="Mizrachi E."/>
        </authorList>
    </citation>
    <scope>NUCLEOTIDE SEQUENCE</scope>
    <source>
        <tissue evidence="2">Young leaves</tissue>
    </source>
</reference>
<evidence type="ECO:0000313" key="3">
    <source>
        <dbReference type="Proteomes" id="UP001141806"/>
    </source>
</evidence>
<keyword evidence="3" id="KW-1185">Reference proteome</keyword>
<comment type="similarity">
    <text evidence="1">Belongs to the ARG7 family.</text>
</comment>
<dbReference type="GO" id="GO:0009733">
    <property type="term" value="P:response to auxin"/>
    <property type="evidence" value="ECO:0007669"/>
    <property type="project" value="InterPro"/>
</dbReference>
<dbReference type="Proteomes" id="UP001141806">
    <property type="component" value="Unassembled WGS sequence"/>
</dbReference>
<dbReference type="InterPro" id="IPR003676">
    <property type="entry name" value="SAUR_fam"/>
</dbReference>
<dbReference type="AlphaFoldDB" id="A0A9Q0HB70"/>
<organism evidence="2 3">
    <name type="scientific">Protea cynaroides</name>
    <dbReference type="NCBI Taxonomy" id="273540"/>
    <lineage>
        <taxon>Eukaryota</taxon>
        <taxon>Viridiplantae</taxon>
        <taxon>Streptophyta</taxon>
        <taxon>Embryophyta</taxon>
        <taxon>Tracheophyta</taxon>
        <taxon>Spermatophyta</taxon>
        <taxon>Magnoliopsida</taxon>
        <taxon>Proteales</taxon>
        <taxon>Proteaceae</taxon>
        <taxon>Protea</taxon>
    </lineage>
</organism>
<proteinExistence type="inferred from homology"/>
<dbReference type="Pfam" id="PF02519">
    <property type="entry name" value="Auxin_inducible"/>
    <property type="match status" value="1"/>
</dbReference>
<dbReference type="PANTHER" id="PTHR31175">
    <property type="entry name" value="AUXIN-RESPONSIVE FAMILY PROTEIN"/>
    <property type="match status" value="1"/>
</dbReference>